<evidence type="ECO:0000313" key="2">
    <source>
        <dbReference type="Proteomes" id="UP000419743"/>
    </source>
</evidence>
<name>A0A7M4DHJ1_9MICO</name>
<dbReference type="RefSeq" id="WP_156740411.1">
    <property type="nucleotide sequence ID" value="NZ_CACRYJ010000021.1"/>
</dbReference>
<protein>
    <submittedName>
        <fullName evidence="1">Uncharacterized protein</fullName>
    </submittedName>
</protein>
<dbReference type="Proteomes" id="UP000419743">
    <property type="component" value="Unassembled WGS sequence"/>
</dbReference>
<proteinExistence type="predicted"/>
<comment type="caution">
    <text evidence="1">The sequence shown here is derived from an EMBL/GenBank/DDBJ whole genome shotgun (WGS) entry which is preliminary data.</text>
</comment>
<organism evidence="1 2">
    <name type="scientific">Occultella aeris</name>
    <dbReference type="NCBI Taxonomy" id="2761496"/>
    <lineage>
        <taxon>Bacteria</taxon>
        <taxon>Bacillati</taxon>
        <taxon>Actinomycetota</taxon>
        <taxon>Actinomycetes</taxon>
        <taxon>Micrococcales</taxon>
        <taxon>Ruaniaceae</taxon>
        <taxon>Occultella</taxon>
    </lineage>
</organism>
<sequence>MASDVMAGIQLLATVGLLWVTYRYARTTKSMADTAKEAASESARATAAAERSADAARHAAAVAQSRIRPSFTGRWVAVAPLKAEGEYTACLLIVSTGDAVVVQNVRIRRAFRQSALADPMTRAAVTDEKLVPHGSDARLPRRMHQGESLLLTNPSIQHDVGDPFVRFLLELDYTFTDDGTAGDTYAVAVDAER</sequence>
<dbReference type="EMBL" id="CACRYJ010000021">
    <property type="protein sequence ID" value="VZO36384.1"/>
    <property type="molecule type" value="Genomic_DNA"/>
</dbReference>
<reference evidence="1 2" key="1">
    <citation type="submission" date="2019-11" db="EMBL/GenBank/DDBJ databases">
        <authorList>
            <person name="Criscuolo A."/>
        </authorList>
    </citation>
    <scope>NUCLEOTIDE SEQUENCE [LARGE SCALE GENOMIC DNA]</scope>
    <source>
        <strain evidence="1">CIP111667</strain>
    </source>
</reference>
<evidence type="ECO:0000313" key="1">
    <source>
        <dbReference type="EMBL" id="VZO36384.1"/>
    </source>
</evidence>
<keyword evidence="2" id="KW-1185">Reference proteome</keyword>
<gene>
    <name evidence="1" type="ORF">HALOF300_01589</name>
</gene>
<accession>A0A7M4DHJ1</accession>
<dbReference type="AlphaFoldDB" id="A0A7M4DHJ1"/>